<dbReference type="GO" id="GO:0010961">
    <property type="term" value="P:intracellular magnesium ion homeostasis"/>
    <property type="evidence" value="ECO:0007669"/>
    <property type="project" value="TreeGrafter"/>
</dbReference>
<dbReference type="PANTHER" id="PTHR21535">
    <property type="entry name" value="MAGNESIUM AND COBALT TRANSPORT PROTEIN/MITOCHONDRIAL IMPORT INNER MEMBRANE TRANSLOCASE SUBUNIT TIM8"/>
    <property type="match status" value="1"/>
</dbReference>
<dbReference type="SUPFAM" id="SSF143865">
    <property type="entry name" value="CorA soluble domain-like"/>
    <property type="match status" value="1"/>
</dbReference>
<evidence type="ECO:0000256" key="5">
    <source>
        <dbReference type="ARBA" id="ARBA00023136"/>
    </source>
</evidence>
<comment type="subcellular location">
    <subcellularLocation>
        <location evidence="1">Membrane</location>
        <topology evidence="1">Multi-pass membrane protein</topology>
    </subcellularLocation>
</comment>
<dbReference type="CDD" id="cd12829">
    <property type="entry name" value="Alr1p-like"/>
    <property type="match status" value="1"/>
</dbReference>
<evidence type="ECO:0000256" key="2">
    <source>
        <dbReference type="ARBA" id="ARBA00009765"/>
    </source>
</evidence>
<keyword evidence="8" id="KW-1185">Reference proteome</keyword>
<keyword evidence="3 6" id="KW-0812">Transmembrane</keyword>
<dbReference type="InterPro" id="IPR045863">
    <property type="entry name" value="CorA_TM1_TM2"/>
</dbReference>
<evidence type="ECO:0008006" key="9">
    <source>
        <dbReference type="Google" id="ProtNLM"/>
    </source>
</evidence>
<name>A0A9W9IPH0_9EURO</name>
<dbReference type="InterPro" id="IPR044089">
    <property type="entry name" value="Alr1-like"/>
</dbReference>
<sequence>MWPTTDFSTQAQTATFNNVGPALQEKPAKLDTAGEATQYSFFSMELDVTRHAPSIQLLKSSCPTFEKLLETGIHSGLWWLHVASPSEEDIDELSRMLDIHPLTVEDIKMRELREKIELFGPYYFASLRTPRQLENTIDIRASSANLYSIFFRESIISFTYDNSQHPAHVWSRIRKHQSHLAVTSDWICYALIDDVVDDFAPLIDRVQTGVEMMEEGVPITRPSDIGLALRNIYKYRKEVTRIRQLLHDKIDVVRYFARYCDSLGSTSAEVSLYLSDVQDHVLTMIANLTSAEQMLSRSQSKYLGQLSFDSTRMRNEIVGTLSRLTVIGAIIVMMQLITGLFGMNVGVPGLDVAGLYWWFGILGLIIGLISLFLVIAKSTRNI</sequence>
<organism evidence="7 8">
    <name type="scientific">Penicillium capsulatum</name>
    <dbReference type="NCBI Taxonomy" id="69766"/>
    <lineage>
        <taxon>Eukaryota</taxon>
        <taxon>Fungi</taxon>
        <taxon>Dikarya</taxon>
        <taxon>Ascomycota</taxon>
        <taxon>Pezizomycotina</taxon>
        <taxon>Eurotiomycetes</taxon>
        <taxon>Eurotiomycetidae</taxon>
        <taxon>Eurotiales</taxon>
        <taxon>Aspergillaceae</taxon>
        <taxon>Penicillium</taxon>
    </lineage>
</organism>
<dbReference type="EMBL" id="JAPQKO010000002">
    <property type="protein sequence ID" value="KAJ5179431.1"/>
    <property type="molecule type" value="Genomic_DNA"/>
</dbReference>
<accession>A0A9W9IPH0</accession>
<dbReference type="Proteomes" id="UP001146351">
    <property type="component" value="Unassembled WGS sequence"/>
</dbReference>
<evidence type="ECO:0000256" key="6">
    <source>
        <dbReference type="SAM" id="Phobius"/>
    </source>
</evidence>
<comment type="caution">
    <text evidence="7">The sequence shown here is derived from an EMBL/GenBank/DDBJ whole genome shotgun (WGS) entry which is preliminary data.</text>
</comment>
<dbReference type="FunFam" id="1.20.58.340:FF:000027">
    <property type="entry name" value="CorA family metal ion transporter (Eurofung)"/>
    <property type="match status" value="1"/>
</dbReference>
<evidence type="ECO:0000256" key="1">
    <source>
        <dbReference type="ARBA" id="ARBA00004141"/>
    </source>
</evidence>
<dbReference type="GO" id="GO:0005886">
    <property type="term" value="C:plasma membrane"/>
    <property type="evidence" value="ECO:0007669"/>
    <property type="project" value="TreeGrafter"/>
</dbReference>
<comment type="similarity">
    <text evidence="2">Belongs to the CorA metal ion transporter (MIT) (TC 1.A.35) family.</text>
</comment>
<feature type="transmembrane region" description="Helical" evidence="6">
    <location>
        <begin position="321"/>
        <end position="343"/>
    </location>
</feature>
<dbReference type="Pfam" id="PF01544">
    <property type="entry name" value="CorA"/>
    <property type="match status" value="1"/>
</dbReference>
<reference evidence="7" key="1">
    <citation type="submission" date="2022-11" db="EMBL/GenBank/DDBJ databases">
        <authorList>
            <person name="Petersen C."/>
        </authorList>
    </citation>
    <scope>NUCLEOTIDE SEQUENCE</scope>
    <source>
        <strain evidence="7">IBT 21917</strain>
    </source>
</reference>
<dbReference type="Gene3D" id="1.20.58.340">
    <property type="entry name" value="Magnesium transport protein CorA, transmembrane region"/>
    <property type="match status" value="2"/>
</dbReference>
<dbReference type="AlphaFoldDB" id="A0A9W9IPH0"/>
<gene>
    <name evidence="7" type="ORF">N7492_002641</name>
</gene>
<dbReference type="Gene3D" id="3.30.460.20">
    <property type="entry name" value="CorA soluble domain-like"/>
    <property type="match status" value="1"/>
</dbReference>
<protein>
    <recommendedName>
        <fullName evidence="9">CorA family metal ion transporter</fullName>
    </recommendedName>
</protein>
<dbReference type="OrthoDB" id="29879at2759"/>
<evidence type="ECO:0000256" key="3">
    <source>
        <dbReference type="ARBA" id="ARBA00022692"/>
    </source>
</evidence>
<evidence type="ECO:0000313" key="7">
    <source>
        <dbReference type="EMBL" id="KAJ5179431.1"/>
    </source>
</evidence>
<dbReference type="GO" id="GO:0015095">
    <property type="term" value="F:magnesium ion transmembrane transporter activity"/>
    <property type="evidence" value="ECO:0007669"/>
    <property type="project" value="InterPro"/>
</dbReference>
<dbReference type="SUPFAM" id="SSF144083">
    <property type="entry name" value="Magnesium transport protein CorA, transmembrane region"/>
    <property type="match status" value="1"/>
</dbReference>
<evidence type="ECO:0000313" key="8">
    <source>
        <dbReference type="Proteomes" id="UP001146351"/>
    </source>
</evidence>
<dbReference type="InterPro" id="IPR002523">
    <property type="entry name" value="MgTranspt_CorA/ZnTranspt_ZntB"/>
</dbReference>
<feature type="transmembrane region" description="Helical" evidence="6">
    <location>
        <begin position="355"/>
        <end position="376"/>
    </location>
</feature>
<keyword evidence="4 6" id="KW-1133">Transmembrane helix</keyword>
<proteinExistence type="inferred from homology"/>
<dbReference type="InterPro" id="IPR045861">
    <property type="entry name" value="CorA_cytoplasmic_dom"/>
</dbReference>
<reference evidence="7" key="2">
    <citation type="journal article" date="2023" name="IMA Fungus">
        <title>Comparative genomic study of the Penicillium genus elucidates a diverse pangenome and 15 lateral gene transfer events.</title>
        <authorList>
            <person name="Petersen C."/>
            <person name="Sorensen T."/>
            <person name="Nielsen M.R."/>
            <person name="Sondergaard T.E."/>
            <person name="Sorensen J.L."/>
            <person name="Fitzpatrick D.A."/>
            <person name="Frisvad J.C."/>
            <person name="Nielsen K.L."/>
        </authorList>
    </citation>
    <scope>NUCLEOTIDE SEQUENCE</scope>
    <source>
        <strain evidence="7">IBT 21917</strain>
    </source>
</reference>
<keyword evidence="5 6" id="KW-0472">Membrane</keyword>
<dbReference type="PANTHER" id="PTHR21535:SF94">
    <property type="entry name" value="CORA FAMILY METAL ION TRANSPORTER (EUROFUNG)"/>
    <property type="match status" value="1"/>
</dbReference>
<evidence type="ECO:0000256" key="4">
    <source>
        <dbReference type="ARBA" id="ARBA00022989"/>
    </source>
</evidence>